<gene>
    <name evidence="8" type="ORF">KUL25_06620</name>
    <name evidence="9" type="ORF">KUL25_06625</name>
</gene>
<organism evidence="9">
    <name type="scientific">Gymnodinialimonas phycosphaerae</name>
    <dbReference type="NCBI Taxonomy" id="2841589"/>
    <lineage>
        <taxon>Bacteria</taxon>
        <taxon>Pseudomonadati</taxon>
        <taxon>Pseudomonadota</taxon>
        <taxon>Alphaproteobacteria</taxon>
        <taxon>Rhodobacterales</taxon>
        <taxon>Paracoccaceae</taxon>
        <taxon>Gymnodinialimonas</taxon>
    </lineage>
</organism>
<dbReference type="InterPro" id="IPR000731">
    <property type="entry name" value="SSD"/>
</dbReference>
<comment type="subcellular location">
    <subcellularLocation>
        <location evidence="1">Cell membrane</location>
        <topology evidence="1">Multi-pass membrane protein</topology>
    </subcellularLocation>
</comment>
<feature type="transmembrane region" description="Helical" evidence="6">
    <location>
        <begin position="324"/>
        <end position="348"/>
    </location>
</feature>
<name>A0A975YH95_9RHOB</name>
<dbReference type="PANTHER" id="PTHR33406">
    <property type="entry name" value="MEMBRANE PROTEIN MJ1562-RELATED"/>
    <property type="match status" value="1"/>
</dbReference>
<proteinExistence type="predicted"/>
<evidence type="ECO:0000256" key="1">
    <source>
        <dbReference type="ARBA" id="ARBA00004651"/>
    </source>
</evidence>
<dbReference type="Proteomes" id="UP000693972">
    <property type="component" value="Unassembled WGS sequence"/>
</dbReference>
<feature type="transmembrane region" description="Helical" evidence="6">
    <location>
        <begin position="205"/>
        <end position="222"/>
    </location>
</feature>
<evidence type="ECO:0000256" key="3">
    <source>
        <dbReference type="ARBA" id="ARBA00022692"/>
    </source>
</evidence>
<evidence type="ECO:0000313" key="10">
    <source>
        <dbReference type="Proteomes" id="UP000693972"/>
    </source>
</evidence>
<dbReference type="Gene3D" id="1.20.1640.10">
    <property type="entry name" value="Multidrug efflux transporter AcrB transmembrane domain"/>
    <property type="match status" value="2"/>
</dbReference>
<keyword evidence="3 6" id="KW-0812">Transmembrane</keyword>
<protein>
    <submittedName>
        <fullName evidence="9">MMPL family transporter</fullName>
    </submittedName>
</protein>
<accession>A0A975YH95</accession>
<evidence type="ECO:0000256" key="6">
    <source>
        <dbReference type="SAM" id="Phobius"/>
    </source>
</evidence>
<dbReference type="EMBL" id="CP078073">
    <property type="protein sequence ID" value="QXL89181.1"/>
    <property type="molecule type" value="Genomic_DNA"/>
</dbReference>
<dbReference type="PANTHER" id="PTHR33406:SF12">
    <property type="entry name" value="BLR2997 PROTEIN"/>
    <property type="match status" value="1"/>
</dbReference>
<feature type="transmembrane region" description="Helical" evidence="6">
    <location>
        <begin position="630"/>
        <end position="653"/>
    </location>
</feature>
<keyword evidence="2" id="KW-1003">Cell membrane</keyword>
<feature type="transmembrane region" description="Helical" evidence="6">
    <location>
        <begin position="229"/>
        <end position="250"/>
    </location>
</feature>
<evidence type="ECO:0000259" key="7">
    <source>
        <dbReference type="PROSITE" id="PS50156"/>
    </source>
</evidence>
<feature type="domain" description="SSD" evidence="7">
    <location>
        <begin position="560"/>
        <end position="684"/>
    </location>
</feature>
<dbReference type="PROSITE" id="PS50156">
    <property type="entry name" value="SSD"/>
    <property type="match status" value="1"/>
</dbReference>
<evidence type="ECO:0000313" key="9">
    <source>
        <dbReference type="EMBL" id="QXL89181.1"/>
    </source>
</evidence>
<evidence type="ECO:0000313" key="8">
    <source>
        <dbReference type="EMBL" id="MBY4892433.1"/>
    </source>
</evidence>
<feature type="transmembrane region" description="Helical" evidence="6">
    <location>
        <begin position="560"/>
        <end position="582"/>
    </location>
</feature>
<evidence type="ECO:0000256" key="5">
    <source>
        <dbReference type="ARBA" id="ARBA00023136"/>
    </source>
</evidence>
<dbReference type="AlphaFoldDB" id="A0A975YH95"/>
<dbReference type="InterPro" id="IPR050545">
    <property type="entry name" value="Mycobact_MmpL"/>
</dbReference>
<feature type="transmembrane region" description="Helical" evidence="6">
    <location>
        <begin position="289"/>
        <end position="312"/>
    </location>
</feature>
<dbReference type="Pfam" id="PF03176">
    <property type="entry name" value="MMPL"/>
    <property type="match status" value="1"/>
</dbReference>
<dbReference type="EMBL" id="JAIMBW010000001">
    <property type="protein sequence ID" value="MBY4892433.1"/>
    <property type="molecule type" value="Genomic_DNA"/>
</dbReference>
<dbReference type="SUPFAM" id="SSF82866">
    <property type="entry name" value="Multidrug efflux transporter AcrB transmembrane domain"/>
    <property type="match status" value="2"/>
</dbReference>
<feature type="transmembrane region" description="Helical" evidence="6">
    <location>
        <begin position="535"/>
        <end position="553"/>
    </location>
</feature>
<dbReference type="InterPro" id="IPR004869">
    <property type="entry name" value="MMPL_dom"/>
</dbReference>
<sequence>MTDITVARGISTARWVKGLLALVITVLALWGARDLHVEADVVSALSGNSEGYLAYAAFQDRFQLGAADEALLVRADDLADPEAFEALENLILDLQFTDGVAEVVSLFSLPAEGTTTPLILADDTAPLEQRFDTFAQAGPAAGALVTAERNAALLHVIAVPGAERGEIASALPDLIATAAPLSVAAVGQAEVERQISENLIRDQTLVTPVAVLICIFVGAWILRSIRAVLVCAAPAICGVLWFMGLLGWAGEALDPWLSTLPMLVMVLAFADTLHLFYASREEGGLDKAVHNVMPAAFMTSLTSALALASFGFAGSDALWGLAVWGPAAVFSGFASVFLLFPLLSRLLIRGEVNHPAGFSYVMRPAQSGLLHPRTMAVVAVVVVIGLIPGVNSTDPDFSLSEHIRDDSPLGHDLSFMEDEGLGSASLFVVVDDTDGEPGLSATDGDRIATVAGLTLSGRNSIETDEAPMVPERFRADDGLAVALPVLVPLGNGPERFGAELERLQSGLEDAGLEDVARLAGQSLLAHEVVPETVDAMRSSFYIALAAISFVVALSQRSIALAFLATAISALPMMAIEGVLFLSGRGMTMTAAIALTVAFGIAVDNTIHYLNRWKHSKGPRGTRLGEALGHAGPPMVASTLIMTLGFGATLLSATASMPQFGVFVISALWMALIAALWFLPALIRLVRQKEI</sequence>
<feature type="transmembrane region" description="Helical" evidence="6">
    <location>
        <begin position="588"/>
        <end position="609"/>
    </location>
</feature>
<evidence type="ECO:0000256" key="2">
    <source>
        <dbReference type="ARBA" id="ARBA00022475"/>
    </source>
</evidence>
<feature type="transmembrane region" description="Helical" evidence="6">
    <location>
        <begin position="369"/>
        <end position="390"/>
    </location>
</feature>
<feature type="transmembrane region" description="Helical" evidence="6">
    <location>
        <begin position="256"/>
        <end position="277"/>
    </location>
</feature>
<evidence type="ECO:0000256" key="4">
    <source>
        <dbReference type="ARBA" id="ARBA00022989"/>
    </source>
</evidence>
<dbReference type="RefSeq" id="WP_257892227.1">
    <property type="nucleotide sequence ID" value="NZ_JAIMBW010000001.1"/>
</dbReference>
<keyword evidence="5 6" id="KW-0472">Membrane</keyword>
<keyword evidence="10" id="KW-1185">Reference proteome</keyword>
<feature type="transmembrane region" description="Helical" evidence="6">
    <location>
        <begin position="659"/>
        <end position="682"/>
    </location>
</feature>
<dbReference type="GO" id="GO:0005886">
    <property type="term" value="C:plasma membrane"/>
    <property type="evidence" value="ECO:0007669"/>
    <property type="project" value="UniProtKB-SubCell"/>
</dbReference>
<reference evidence="9 10" key="1">
    <citation type="submission" date="2021-07" db="EMBL/GenBank/DDBJ databases">
        <title>Karlodiniumbacter phycospheric gen. nov., sp. nov., a phycosphere bacterium isolated from karlodinium veneficum.</title>
        <authorList>
            <person name="Peng Y."/>
            <person name="Jiang L."/>
            <person name="Lee J."/>
        </authorList>
    </citation>
    <scope>NUCLEOTIDE SEQUENCE</scope>
    <source>
        <strain evidence="9 10">N5</strain>
    </source>
</reference>
<keyword evidence="4 6" id="KW-1133">Transmembrane helix</keyword>